<dbReference type="Pfam" id="PF04879">
    <property type="entry name" value="Molybdop_Fe4S4"/>
    <property type="match status" value="1"/>
</dbReference>
<accession>A0A1V2DP13</accession>
<keyword evidence="7" id="KW-1185">Reference proteome</keyword>
<dbReference type="InterPro" id="IPR050612">
    <property type="entry name" value="Prok_Mopterin_Oxidored"/>
</dbReference>
<dbReference type="InterPro" id="IPR006963">
    <property type="entry name" value="Mopterin_OxRdtase_4Fe-4S_dom"/>
</dbReference>
<evidence type="ECO:0000256" key="3">
    <source>
        <dbReference type="ARBA" id="ARBA00023004"/>
    </source>
</evidence>
<dbReference type="Pfam" id="PF00384">
    <property type="entry name" value="Molybdopterin"/>
    <property type="match status" value="1"/>
</dbReference>
<dbReference type="Gene3D" id="2.20.25.90">
    <property type="entry name" value="ADC-like domains"/>
    <property type="match status" value="1"/>
</dbReference>
<evidence type="ECO:0000256" key="2">
    <source>
        <dbReference type="ARBA" id="ARBA00022723"/>
    </source>
</evidence>
<comment type="similarity">
    <text evidence="1">Belongs to the prokaryotic molybdopterin-containing oxidoreductase family.</text>
</comment>
<dbReference type="Pfam" id="PF01568">
    <property type="entry name" value="Molydop_binding"/>
    <property type="match status" value="1"/>
</dbReference>
<gene>
    <name evidence="6" type="ORF">BTO32_16215</name>
</gene>
<dbReference type="SUPFAM" id="SSF53706">
    <property type="entry name" value="Formate dehydrogenase/DMSO reductase, domains 1-3"/>
    <property type="match status" value="1"/>
</dbReference>
<dbReference type="PANTHER" id="PTHR43742:SF2">
    <property type="entry name" value="ASSIMILATORY NITRATE REDUCTASE CATALYTIC SUBUNIT"/>
    <property type="match status" value="1"/>
</dbReference>
<evidence type="ECO:0000313" key="6">
    <source>
        <dbReference type="EMBL" id="ONF42335.1"/>
    </source>
</evidence>
<organism evidence="6 7">
    <name type="scientific">Marinobacter lutaoensis</name>
    <dbReference type="NCBI Taxonomy" id="135739"/>
    <lineage>
        <taxon>Bacteria</taxon>
        <taxon>Pseudomonadati</taxon>
        <taxon>Pseudomonadota</taxon>
        <taxon>Gammaproteobacteria</taxon>
        <taxon>Pseudomonadales</taxon>
        <taxon>Marinobacteraceae</taxon>
        <taxon>Marinobacter</taxon>
    </lineage>
</organism>
<dbReference type="GO" id="GO:0046872">
    <property type="term" value="F:metal ion binding"/>
    <property type="evidence" value="ECO:0007669"/>
    <property type="project" value="UniProtKB-KW"/>
</dbReference>
<dbReference type="AlphaFoldDB" id="A0A1V2DP13"/>
<evidence type="ECO:0000313" key="7">
    <source>
        <dbReference type="Proteomes" id="UP000189339"/>
    </source>
</evidence>
<dbReference type="Gene3D" id="2.40.40.20">
    <property type="match status" value="1"/>
</dbReference>
<keyword evidence="3" id="KW-0408">Iron</keyword>
<dbReference type="InterPro" id="IPR006657">
    <property type="entry name" value="MoPterin_dinucl-bd_dom"/>
</dbReference>
<dbReference type="GO" id="GO:0016491">
    <property type="term" value="F:oxidoreductase activity"/>
    <property type="evidence" value="ECO:0007669"/>
    <property type="project" value="InterPro"/>
</dbReference>
<evidence type="ECO:0000256" key="4">
    <source>
        <dbReference type="ARBA" id="ARBA00023014"/>
    </source>
</evidence>
<reference evidence="6 7" key="1">
    <citation type="submission" date="2016-12" db="EMBL/GenBank/DDBJ databases">
        <title>Marinobacter lutaoensis whole genome sequencing.</title>
        <authorList>
            <person name="Verma A."/>
            <person name="Krishnamurthi S."/>
        </authorList>
    </citation>
    <scope>NUCLEOTIDE SEQUENCE [LARGE SCALE GENOMIC DNA]</scope>
    <source>
        <strain evidence="6 7">T5054</strain>
    </source>
</reference>
<dbReference type="SMART" id="SM00926">
    <property type="entry name" value="Molybdop_Fe4S4"/>
    <property type="match status" value="1"/>
</dbReference>
<dbReference type="PANTHER" id="PTHR43742">
    <property type="entry name" value="TRIMETHYLAMINE-N-OXIDE REDUCTASE"/>
    <property type="match status" value="1"/>
</dbReference>
<proteinExistence type="inferred from homology"/>
<name>A0A1V2DP13_9GAMM</name>
<evidence type="ECO:0000256" key="1">
    <source>
        <dbReference type="ARBA" id="ARBA00010312"/>
    </source>
</evidence>
<feature type="domain" description="4Fe-4S Mo/W bis-MGD-type" evidence="5">
    <location>
        <begin position="3"/>
        <end position="59"/>
    </location>
</feature>
<dbReference type="Proteomes" id="UP000189339">
    <property type="component" value="Unassembled WGS sequence"/>
</dbReference>
<dbReference type="Gene3D" id="3.40.228.10">
    <property type="entry name" value="Dimethylsulfoxide Reductase, domain 2"/>
    <property type="match status" value="1"/>
</dbReference>
<evidence type="ECO:0000259" key="5">
    <source>
        <dbReference type="PROSITE" id="PS51669"/>
    </source>
</evidence>
<dbReference type="GO" id="GO:0051536">
    <property type="term" value="F:iron-sulfur cluster binding"/>
    <property type="evidence" value="ECO:0007669"/>
    <property type="project" value="UniProtKB-KW"/>
</dbReference>
<dbReference type="PROSITE" id="PS51669">
    <property type="entry name" value="4FE4S_MOW_BIS_MGD"/>
    <property type="match status" value="1"/>
</dbReference>
<dbReference type="OrthoDB" id="9815647at2"/>
<dbReference type="RefSeq" id="WP_076725708.1">
    <property type="nucleotide sequence ID" value="NZ_MSCW01000011.1"/>
</dbReference>
<protein>
    <submittedName>
        <fullName evidence="6">Dehydrogenase</fullName>
    </submittedName>
</protein>
<keyword evidence="4" id="KW-0411">Iron-sulfur</keyword>
<keyword evidence="2" id="KW-0479">Metal-binding</keyword>
<dbReference type="Gene3D" id="3.40.50.740">
    <property type="match status" value="1"/>
</dbReference>
<dbReference type="STRING" id="135739.BTO32_16215"/>
<comment type="caution">
    <text evidence="6">The sequence shown here is derived from an EMBL/GenBank/DDBJ whole genome shotgun (WGS) entry which is preliminary data.</text>
</comment>
<dbReference type="InterPro" id="IPR009010">
    <property type="entry name" value="Asp_de-COase-like_dom_sf"/>
</dbReference>
<sequence>MNNGTHYRTCHLCEAMCGVAIDVRDGRITRIRGDEQDPLSRGHICPKAVALQDLHQDPERLRTPIRRTDKGWQPITWDDAFDLAAQRLDAIRRQHGRNSLGVYLGNPNVHNHGAMIAMTPFLRALGTRNRFSATSNDQLPHMLASLEMFGHQILLPIPDLDHTDVLICIGANPVASNGSLMTVPDIRRRLNALRERGGKLVVIDPRRTETGQRADEFHFIRPGTDALLLMAMVHTLFAENRVEPGPVEPLLRDLELLRLAALPYAPEAVAAHTGLAADSIRGLARQLAGTRKAALYSRMGTSTQAFGGLATWLVYCLNILTGKLDAVGGVRFTQPAIDLVALGALAGQNGHFDTRRSRVRGLPEFSGEYPASTMADEMLTPGDGQIRAFVTVAGNPVLSSPNGRRLEQALEGLEFMVSVDYYLNETSRHADLILPPTTALERSHYDLIFSLFAIRNVAKFSDPLFPPAPDQRHDWQILLELAHRLETRRAGGRLPLRSELGWRAFKRLGPDPLLDLLLRTGPYGTAPGRLRPLVQPAVDLILDLLPERHPLHGLAMLSPVNRRWQALPKGLSLTALRDHPHGVDLGSLQATLPERLFTRDGRIHLAPRRYLRDVERLYSLLATPPTDDLRVIGRRHVRSNNSWLHNSRRLVKGKDRCTLMIHPQDAARLGLQTGDPAQVSSGERHIVLPVEVTGDIMPGVVSIPHGWGHNRPGTEQTVAAAHAGASLNDLLSDEAVDPLSGTSVLNGQPVTVKVWLPARQRQPA</sequence>
<dbReference type="EMBL" id="MSCW01000011">
    <property type="protein sequence ID" value="ONF42335.1"/>
    <property type="molecule type" value="Genomic_DNA"/>
</dbReference>
<dbReference type="SUPFAM" id="SSF50692">
    <property type="entry name" value="ADC-like"/>
    <property type="match status" value="1"/>
</dbReference>
<dbReference type="GO" id="GO:0043546">
    <property type="term" value="F:molybdopterin cofactor binding"/>
    <property type="evidence" value="ECO:0007669"/>
    <property type="project" value="InterPro"/>
</dbReference>
<dbReference type="InterPro" id="IPR006656">
    <property type="entry name" value="Mopterin_OxRdtase"/>
</dbReference>